<dbReference type="Proteomes" id="UP000283589">
    <property type="component" value="Unassembled WGS sequence"/>
</dbReference>
<dbReference type="InterPro" id="IPR000644">
    <property type="entry name" value="CBS_dom"/>
</dbReference>
<dbReference type="PROSITE" id="PS51371">
    <property type="entry name" value="CBS"/>
    <property type="match status" value="2"/>
</dbReference>
<evidence type="ECO:0000256" key="4">
    <source>
        <dbReference type="ARBA" id="ARBA00022692"/>
    </source>
</evidence>
<keyword evidence="6 10" id="KW-1133">Transmembrane helix</keyword>
<dbReference type="AlphaFoldDB" id="A0A412WX16"/>
<organism evidence="14 15">
    <name type="scientific">Butyricimonas virosa</name>
    <dbReference type="NCBI Taxonomy" id="544645"/>
    <lineage>
        <taxon>Bacteria</taxon>
        <taxon>Pseudomonadati</taxon>
        <taxon>Bacteroidota</taxon>
        <taxon>Bacteroidia</taxon>
        <taxon>Bacteroidales</taxon>
        <taxon>Odoribacteraceae</taxon>
        <taxon>Butyricimonas</taxon>
    </lineage>
</organism>
<feature type="transmembrane region" description="Helical" evidence="11">
    <location>
        <begin position="12"/>
        <end position="38"/>
    </location>
</feature>
<keyword evidence="7 9" id="KW-0129">CBS domain</keyword>
<dbReference type="InterPro" id="IPR005170">
    <property type="entry name" value="Transptr-assoc_dom"/>
</dbReference>
<feature type="domain" description="CBS" evidence="12">
    <location>
        <begin position="219"/>
        <end position="278"/>
    </location>
</feature>
<dbReference type="Gene3D" id="3.30.465.10">
    <property type="match status" value="1"/>
</dbReference>
<evidence type="ECO:0000259" key="12">
    <source>
        <dbReference type="PROSITE" id="PS51371"/>
    </source>
</evidence>
<evidence type="ECO:0000313" key="15">
    <source>
        <dbReference type="Proteomes" id="UP000283589"/>
    </source>
</evidence>
<dbReference type="InterPro" id="IPR044751">
    <property type="entry name" value="Ion_transp-like_CBS"/>
</dbReference>
<keyword evidence="4 10" id="KW-0812">Transmembrane</keyword>
<dbReference type="SMART" id="SM01091">
    <property type="entry name" value="CorC_HlyC"/>
    <property type="match status" value="1"/>
</dbReference>
<evidence type="ECO:0000313" key="14">
    <source>
        <dbReference type="EMBL" id="RGV32031.1"/>
    </source>
</evidence>
<dbReference type="InterPro" id="IPR019862">
    <property type="entry name" value="Motility-assoc_prot_GldE"/>
</dbReference>
<feature type="domain" description="CNNM transmembrane" evidence="13">
    <location>
        <begin position="17"/>
        <end position="201"/>
    </location>
</feature>
<dbReference type="InterPro" id="IPR046342">
    <property type="entry name" value="CBS_dom_sf"/>
</dbReference>
<comment type="subcellular location">
    <subcellularLocation>
        <location evidence="1">Cell membrane</location>
        <topology evidence="1">Multi-pass membrane protein</topology>
    </subcellularLocation>
</comment>
<evidence type="ECO:0000256" key="3">
    <source>
        <dbReference type="ARBA" id="ARBA00022475"/>
    </source>
</evidence>
<dbReference type="InterPro" id="IPR016169">
    <property type="entry name" value="FAD-bd_PCMH_sub2"/>
</dbReference>
<dbReference type="PANTHER" id="PTHR22777:SF32">
    <property type="entry name" value="UPF0053 INNER MEMBRANE PROTEIN YFJD"/>
    <property type="match status" value="1"/>
</dbReference>
<accession>A0A412WX16</accession>
<comment type="caution">
    <text evidence="14">The sequence shown here is derived from an EMBL/GenBank/DDBJ whole genome shotgun (WGS) entry which is preliminary data.</text>
</comment>
<evidence type="ECO:0000256" key="8">
    <source>
        <dbReference type="ARBA" id="ARBA00023136"/>
    </source>
</evidence>
<evidence type="ECO:0000256" key="7">
    <source>
        <dbReference type="ARBA" id="ARBA00023122"/>
    </source>
</evidence>
<feature type="transmembrane region" description="Helical" evidence="11">
    <location>
        <begin position="109"/>
        <end position="129"/>
    </location>
</feature>
<dbReference type="GO" id="GO:0005886">
    <property type="term" value="C:plasma membrane"/>
    <property type="evidence" value="ECO:0007669"/>
    <property type="project" value="UniProtKB-SubCell"/>
</dbReference>
<evidence type="ECO:0000256" key="11">
    <source>
        <dbReference type="SAM" id="Phobius"/>
    </source>
</evidence>
<comment type="similarity">
    <text evidence="2">Belongs to the UPF0053 family.</text>
</comment>
<evidence type="ECO:0000256" key="10">
    <source>
        <dbReference type="PROSITE-ProRule" id="PRU01193"/>
    </source>
</evidence>
<dbReference type="InterPro" id="IPR002550">
    <property type="entry name" value="CNNM"/>
</dbReference>
<protein>
    <submittedName>
        <fullName evidence="14">Gliding motility-associated protein GldE</fullName>
    </submittedName>
</protein>
<keyword evidence="8 10" id="KW-0472">Membrane</keyword>
<dbReference type="SMART" id="SM00116">
    <property type="entry name" value="CBS"/>
    <property type="match status" value="2"/>
</dbReference>
<sequence length="454" mass="51433">MDTDYIPLAGQIFTGAFTLIDLIFVIILLLLLLCSALISGSEVAYFSLSPSQLKYLEDNGYEKARNLQQKPNRLLATILISNNFVNVAIVVLSTYLVNSLFDFSAYPTLGFIIQVIVVTFVILLAGEIIPKLYANRSQLSMVIFMAGPLTFLSHLFRPLSALLIGSTSIISKRMDKKDNLSIDQLSKALELTKDTAINEEKDILEGIVRFGNIDAVDIIRPRINVIAIDGSSSYQQVKEIITEHGYSRMPVYEENLDNITGILYVKDLLQHLDEKEDFRWQTLIRPAYFVPETKKINDLLEEFQTKKVHLAIVVDEYGGTTGIVTMEDIIEEIVGDINDEYDEQEIVYTRDKNGAYIFEASTLLNDFYKITDIEEDSFQEVEGDADTLAGLILEIKGELPHKDEVITYKEHQFKVLEVDNRRIKKIQYKKTGQLPLSPMIAPKICTFLKMVDSD</sequence>
<evidence type="ECO:0000256" key="5">
    <source>
        <dbReference type="ARBA" id="ARBA00022737"/>
    </source>
</evidence>
<keyword evidence="3" id="KW-1003">Cell membrane</keyword>
<evidence type="ECO:0000256" key="6">
    <source>
        <dbReference type="ARBA" id="ARBA00022989"/>
    </source>
</evidence>
<dbReference type="SUPFAM" id="SSF56176">
    <property type="entry name" value="FAD-binding/transporter-associated domain-like"/>
    <property type="match status" value="1"/>
</dbReference>
<dbReference type="STRING" id="1121130.GCA_000519105_02883"/>
<proteinExistence type="inferred from homology"/>
<dbReference type="Pfam" id="PF00571">
    <property type="entry name" value="CBS"/>
    <property type="match status" value="2"/>
</dbReference>
<dbReference type="SUPFAM" id="SSF54631">
    <property type="entry name" value="CBS-domain pair"/>
    <property type="match status" value="1"/>
</dbReference>
<name>A0A412WX16_9BACT</name>
<evidence type="ECO:0000259" key="13">
    <source>
        <dbReference type="PROSITE" id="PS51846"/>
    </source>
</evidence>
<dbReference type="NCBIfam" id="TIGR03520">
    <property type="entry name" value="GldE"/>
    <property type="match status" value="1"/>
</dbReference>
<dbReference type="Gene3D" id="3.10.580.10">
    <property type="entry name" value="CBS-domain"/>
    <property type="match status" value="1"/>
</dbReference>
<dbReference type="PROSITE" id="PS51846">
    <property type="entry name" value="CNNM"/>
    <property type="match status" value="1"/>
</dbReference>
<feature type="transmembrane region" description="Helical" evidence="11">
    <location>
        <begin position="74"/>
        <end position="97"/>
    </location>
</feature>
<gene>
    <name evidence="14" type="primary">gldE</name>
    <name evidence="14" type="ORF">DWW18_15640</name>
</gene>
<dbReference type="RefSeq" id="WP_118261180.1">
    <property type="nucleotide sequence ID" value="NZ_CALBWO010000072.1"/>
</dbReference>
<dbReference type="CDD" id="cd04590">
    <property type="entry name" value="CBS_pair_CorC_HlyC_assoc"/>
    <property type="match status" value="1"/>
</dbReference>
<dbReference type="InterPro" id="IPR036318">
    <property type="entry name" value="FAD-bd_PCMH-like_sf"/>
</dbReference>
<dbReference type="EMBL" id="QRZA01000025">
    <property type="protein sequence ID" value="RGV32031.1"/>
    <property type="molecule type" value="Genomic_DNA"/>
</dbReference>
<keyword evidence="5" id="KW-0677">Repeat</keyword>
<evidence type="ECO:0000256" key="1">
    <source>
        <dbReference type="ARBA" id="ARBA00004651"/>
    </source>
</evidence>
<feature type="domain" description="CBS" evidence="12">
    <location>
        <begin position="283"/>
        <end position="340"/>
    </location>
</feature>
<dbReference type="Pfam" id="PF03471">
    <property type="entry name" value="CorC_HlyC"/>
    <property type="match status" value="1"/>
</dbReference>
<feature type="transmembrane region" description="Helical" evidence="11">
    <location>
        <begin position="141"/>
        <end position="164"/>
    </location>
</feature>
<dbReference type="GO" id="GO:0050660">
    <property type="term" value="F:flavin adenine dinucleotide binding"/>
    <property type="evidence" value="ECO:0007669"/>
    <property type="project" value="InterPro"/>
</dbReference>
<dbReference type="Pfam" id="PF01595">
    <property type="entry name" value="CNNM"/>
    <property type="match status" value="1"/>
</dbReference>
<evidence type="ECO:0000256" key="9">
    <source>
        <dbReference type="PROSITE-ProRule" id="PRU00703"/>
    </source>
</evidence>
<dbReference type="FunFam" id="3.10.580.10:FF:000002">
    <property type="entry name" value="Magnesium/cobalt efflux protein CorC"/>
    <property type="match status" value="1"/>
</dbReference>
<evidence type="ECO:0000256" key="2">
    <source>
        <dbReference type="ARBA" id="ARBA00006337"/>
    </source>
</evidence>
<dbReference type="PANTHER" id="PTHR22777">
    <property type="entry name" value="HEMOLYSIN-RELATED"/>
    <property type="match status" value="1"/>
</dbReference>
<reference evidence="14 15" key="1">
    <citation type="submission" date="2018-08" db="EMBL/GenBank/DDBJ databases">
        <title>A genome reference for cultivated species of the human gut microbiota.</title>
        <authorList>
            <person name="Zou Y."/>
            <person name="Xue W."/>
            <person name="Luo G."/>
        </authorList>
    </citation>
    <scope>NUCLEOTIDE SEQUENCE [LARGE SCALE GENOMIC DNA]</scope>
    <source>
        <strain evidence="14 15">AF14-49</strain>
    </source>
</reference>